<keyword evidence="2" id="KW-1185">Reference proteome</keyword>
<proteinExistence type="predicted"/>
<dbReference type="EMBL" id="CP117812">
    <property type="protein sequence ID" value="WDE98148.1"/>
    <property type="molecule type" value="Genomic_DNA"/>
</dbReference>
<evidence type="ECO:0000313" key="1">
    <source>
        <dbReference type="EMBL" id="WDE98148.1"/>
    </source>
</evidence>
<accession>A0ABY7VV98</accession>
<dbReference type="Proteomes" id="UP001214250">
    <property type="component" value="Chromosome 2"/>
</dbReference>
<gene>
    <name evidence="1" type="ORF">PQO03_20215</name>
</gene>
<evidence type="ECO:0000313" key="2">
    <source>
        <dbReference type="Proteomes" id="UP001214250"/>
    </source>
</evidence>
<protein>
    <submittedName>
        <fullName evidence="1">CopG family transcriptional regulator</fullName>
    </submittedName>
</protein>
<sequence length="74" mass="8667">MATMTKRTTIYFDPKLHKVLKAKSVESEKSISELVDLALRHELLEDLEDIKAYEERKDGDFISYKDMLEKFNNG</sequence>
<dbReference type="RefSeq" id="WP_274152954.1">
    <property type="nucleotide sequence ID" value="NZ_CP117812.1"/>
</dbReference>
<organism evidence="1 2">
    <name type="scientific">Lentisphaera profundi</name>
    <dbReference type="NCBI Taxonomy" id="1658616"/>
    <lineage>
        <taxon>Bacteria</taxon>
        <taxon>Pseudomonadati</taxon>
        <taxon>Lentisphaerota</taxon>
        <taxon>Lentisphaeria</taxon>
        <taxon>Lentisphaerales</taxon>
        <taxon>Lentisphaeraceae</taxon>
        <taxon>Lentisphaera</taxon>
    </lineage>
</organism>
<name>A0ABY7VV98_9BACT</name>
<reference evidence="1 2" key="1">
    <citation type="submission" date="2023-02" db="EMBL/GenBank/DDBJ databases">
        <title>Genome sequence of Lentisphaera profundi SAORIC-696.</title>
        <authorList>
            <person name="Kim e."/>
            <person name="Cho J.-C."/>
            <person name="Choi A."/>
            <person name="Kang I."/>
        </authorList>
    </citation>
    <scope>NUCLEOTIDE SEQUENCE [LARGE SCALE GENOMIC DNA]</scope>
    <source>
        <strain evidence="1 2">SAORIC-696</strain>
    </source>
</reference>